<feature type="signal peptide" evidence="1">
    <location>
        <begin position="1"/>
        <end position="30"/>
    </location>
</feature>
<reference evidence="2" key="1">
    <citation type="journal article" date="2014" name="Int. J. Syst. Evol. Microbiol.">
        <title>Complete genome sequence of Corynebacterium casei LMG S-19264T (=DSM 44701T), isolated from a smear-ripened cheese.</title>
        <authorList>
            <consortium name="US DOE Joint Genome Institute (JGI-PGF)"/>
            <person name="Walter F."/>
            <person name="Albersmeier A."/>
            <person name="Kalinowski J."/>
            <person name="Ruckert C."/>
        </authorList>
    </citation>
    <scope>NUCLEOTIDE SEQUENCE</scope>
    <source>
        <strain evidence="2">JCM 4633</strain>
    </source>
</reference>
<dbReference type="Proteomes" id="UP000646244">
    <property type="component" value="Unassembled WGS sequence"/>
</dbReference>
<sequence>MSKATKLWRSLLSMAGTAILLVFAAGPALAEPDPTGAPVTTFTITLGDEKGASNDVITCEGRAYKPNYSGSAVVATGALTSCSRQPQTCRTETDLMRYYPGPGTFEVLAAGSVNYGCPPPSRSSTATFRHCQPSDVNWSYMSRTWVTISDGRSQKTGYADSSLLNVRCA</sequence>
<comment type="caution">
    <text evidence="2">The sequence shown here is derived from an EMBL/GenBank/DDBJ whole genome shotgun (WGS) entry which is preliminary data.</text>
</comment>
<dbReference type="EMBL" id="BMVB01000016">
    <property type="protein sequence ID" value="GHC62499.1"/>
    <property type="molecule type" value="Genomic_DNA"/>
</dbReference>
<dbReference type="RefSeq" id="WP_190111612.1">
    <property type="nucleotide sequence ID" value="NZ_BMVB01000016.1"/>
</dbReference>
<proteinExistence type="predicted"/>
<evidence type="ECO:0000256" key="1">
    <source>
        <dbReference type="SAM" id="SignalP"/>
    </source>
</evidence>
<keyword evidence="1" id="KW-0732">Signal</keyword>
<evidence type="ECO:0000313" key="2">
    <source>
        <dbReference type="EMBL" id="GHC62499.1"/>
    </source>
</evidence>
<name>A0A918WN82_STRCJ</name>
<protein>
    <submittedName>
        <fullName evidence="2">Uncharacterized protein</fullName>
    </submittedName>
</protein>
<accession>A0A918WN82</accession>
<reference evidence="2" key="2">
    <citation type="submission" date="2020-09" db="EMBL/GenBank/DDBJ databases">
        <authorList>
            <person name="Sun Q."/>
            <person name="Ohkuma M."/>
        </authorList>
    </citation>
    <scope>NUCLEOTIDE SEQUENCE</scope>
    <source>
        <strain evidence="2">JCM 4633</strain>
    </source>
</reference>
<organism evidence="2 3">
    <name type="scientific">Streptomyces cinnamoneus</name>
    <name type="common">Streptoverticillium cinnamoneum</name>
    <dbReference type="NCBI Taxonomy" id="53446"/>
    <lineage>
        <taxon>Bacteria</taxon>
        <taxon>Bacillati</taxon>
        <taxon>Actinomycetota</taxon>
        <taxon>Actinomycetes</taxon>
        <taxon>Kitasatosporales</taxon>
        <taxon>Streptomycetaceae</taxon>
        <taxon>Streptomyces</taxon>
        <taxon>Streptomyces cinnamoneus group</taxon>
    </lineage>
</organism>
<evidence type="ECO:0000313" key="3">
    <source>
        <dbReference type="Proteomes" id="UP000646244"/>
    </source>
</evidence>
<feature type="chain" id="PRO_5037769823" evidence="1">
    <location>
        <begin position="31"/>
        <end position="169"/>
    </location>
</feature>
<dbReference type="AlphaFoldDB" id="A0A918WN82"/>
<gene>
    <name evidence="2" type="ORF">GCM10010507_44640</name>
</gene>